<dbReference type="Proteomes" id="UP000263232">
    <property type="component" value="Chromosome"/>
</dbReference>
<reference evidence="1 2" key="1">
    <citation type="submission" date="2017-09" db="EMBL/GenBank/DDBJ databases">
        <title>Complete genome sequence of Oxytococcus suis strain ZY16052.</title>
        <authorList>
            <person name="Li F."/>
        </authorList>
    </citation>
    <scope>NUCLEOTIDE SEQUENCE [LARGE SCALE GENOMIC DNA]</scope>
    <source>
        <strain evidence="1 2">ZY16052</strain>
    </source>
</reference>
<organism evidence="1 2">
    <name type="scientific">Suicoccus acidiformans</name>
    <dbReference type="NCBI Taxonomy" id="2036206"/>
    <lineage>
        <taxon>Bacteria</taxon>
        <taxon>Bacillati</taxon>
        <taxon>Bacillota</taxon>
        <taxon>Bacilli</taxon>
        <taxon>Lactobacillales</taxon>
        <taxon>Aerococcaceae</taxon>
        <taxon>Suicoccus</taxon>
    </lineage>
</organism>
<dbReference type="Gene3D" id="3.40.190.10">
    <property type="entry name" value="Periplasmic binding protein-like II"/>
    <property type="match status" value="1"/>
</dbReference>
<protein>
    <recommendedName>
        <fullName evidence="3">SsuA/THI5-like domain-containing protein</fullName>
    </recommendedName>
</protein>
<name>A0A347WM38_9LACT</name>
<dbReference type="PANTHER" id="PTHR30024">
    <property type="entry name" value="ALIPHATIC SULFONATES-BINDING PROTEIN-RELATED"/>
    <property type="match status" value="1"/>
</dbReference>
<evidence type="ECO:0008006" key="3">
    <source>
        <dbReference type="Google" id="ProtNLM"/>
    </source>
</evidence>
<dbReference type="EMBL" id="CP023434">
    <property type="protein sequence ID" value="AXY26145.1"/>
    <property type="molecule type" value="Genomic_DNA"/>
</dbReference>
<sequence length="147" mass="16032">MNMPTPDAAAALEAGSIDVALLGGPAGYQAIQDGKHQITDGEGLIGAITCVATTQQFVDEHPDVIEQFNKAQVTIQEMMAEDPEKVKSIVMKELSLTEAAYDDMYAMYDFSTEITDDKIQGLQKTADFMFANDMISSNITVQDLFLQ</sequence>
<keyword evidence="2" id="KW-1185">Reference proteome</keyword>
<proteinExistence type="predicted"/>
<gene>
    <name evidence="1" type="ORF">CL176_09115</name>
</gene>
<evidence type="ECO:0000313" key="1">
    <source>
        <dbReference type="EMBL" id="AXY26145.1"/>
    </source>
</evidence>
<dbReference type="AlphaFoldDB" id="A0A347WM38"/>
<dbReference type="SUPFAM" id="SSF53850">
    <property type="entry name" value="Periplasmic binding protein-like II"/>
    <property type="match status" value="1"/>
</dbReference>
<evidence type="ECO:0000313" key="2">
    <source>
        <dbReference type="Proteomes" id="UP000263232"/>
    </source>
</evidence>
<accession>A0A347WM38</accession>
<dbReference type="KEGG" id="abae:CL176_09115"/>
<dbReference type="OrthoDB" id="9815602at2"/>